<dbReference type="Gene3D" id="3.40.710.10">
    <property type="entry name" value="DD-peptidase/beta-lactamase superfamily"/>
    <property type="match status" value="1"/>
</dbReference>
<evidence type="ECO:0000256" key="6">
    <source>
        <dbReference type="ARBA" id="ARBA00018637"/>
    </source>
</evidence>
<evidence type="ECO:0000259" key="26">
    <source>
        <dbReference type="Pfam" id="PF00905"/>
    </source>
</evidence>
<dbReference type="Gene3D" id="1.20.5.100">
    <property type="entry name" value="Cytochrome c1, transmembrane anchor, C-terminal"/>
    <property type="match status" value="1"/>
</dbReference>
<feature type="domain" description="Glycosyl transferase family 51" evidence="27">
    <location>
        <begin position="160"/>
        <end position="331"/>
    </location>
</feature>
<name>A0ABV5ZBJ4_9GAMM</name>
<keyword evidence="16" id="KW-0046">Antibiotic resistance</keyword>
<evidence type="ECO:0000313" key="29">
    <source>
        <dbReference type="EMBL" id="MFB9886658.1"/>
    </source>
</evidence>
<dbReference type="InterPro" id="IPR001460">
    <property type="entry name" value="PCN-bd_Tpept"/>
</dbReference>
<gene>
    <name evidence="29" type="primary">mrcB</name>
    <name evidence="29" type="ORF">ACFFLH_09570</name>
</gene>
<dbReference type="Proteomes" id="UP001589628">
    <property type="component" value="Unassembled WGS sequence"/>
</dbReference>
<protein>
    <recommendedName>
        <fullName evidence="6 22">Penicillin-binding protein 1B</fullName>
        <shortName evidence="23">PBP-1b</shortName>
        <shortName evidence="23">PBP1b</shortName>
    </recommendedName>
    <alternativeName>
        <fullName evidence="19 23">Murein polymerase</fullName>
    </alternativeName>
</protein>
<keyword evidence="25" id="KW-1133">Transmembrane helix</keyword>
<keyword evidence="15 25" id="KW-0472">Membrane</keyword>
<dbReference type="InterPro" id="IPR050396">
    <property type="entry name" value="Glycosyltr_51/Transpeptidase"/>
</dbReference>
<comment type="catalytic activity">
    <reaction evidence="20">
        <text>Preferential cleavage: (Ac)2-L-Lys-D-Ala-|-D-Ala. Also transpeptidation of peptidyl-alanyl moieties that are N-acyl substituents of D-alanine.</text>
        <dbReference type="EC" id="3.4.16.4"/>
    </reaction>
</comment>
<evidence type="ECO:0000256" key="17">
    <source>
        <dbReference type="ARBA" id="ARBA00023268"/>
    </source>
</evidence>
<accession>A0ABV5ZBJ4</accession>
<evidence type="ECO:0000256" key="2">
    <source>
        <dbReference type="ARBA" id="ARBA00004236"/>
    </source>
</evidence>
<sequence>MARKRKATGRRSSGFALGGLLLKLTVVGMVVLAGVMAYLDAQIVSRFEGHRWAIPAKVYARPLELYEGVGLNEARLQNELAALGYRLVNRVEGPGQVEQRGPGRYRIYNRGFLFADGAEPEQLLEVELQRGRVQALRDAQGQTLAIARLEPQLIGGFYPTQNEDRELVTLDEVPPLLVETLITIEDRAFYDHFGISPKGIARAMWANLRAGRVVQGGSTLTQQLVKNYYLEDNSRNLVRKLLEAPMAVLLELHYSKREILEAYLNEVYLGQDGARAIHGFGQASLFYFGQPLKELNPAQVSLLVGMVKGPSLYNPRRHPERATERRNLVLQVLGEQGIMPVEYAQGWAKQPLAVTDVPLRSRGGYPAFMALVRQQLQQFYDPNTLSSAGLRVFTTLDPFVQQAAEQSLEQVSARLLKKYAQRLDNLEGALISANPHTGEVLAVVGSRNPRFHGFNRALEARRNIGSLVKPAVYLTALEQYQQYSLATLVDDSPLSIKAGDGSQWSPKNFDKESHGRVPLWQALALSYNQSTARLGLELGLPRVKQTMERLGVTASIEAVPSMLLGATSLTPLEVTQMYQTLAAGGFQVPLRAVTAVLDEQGQPLQAQSLHFQPKQVVDPRFVALLHYAMQQTVEVGTARSIRNHIPAEVFVAGKTGTSNDQRDSWFAGFTEDYLTVAWLGRDDSGPTPLTGGGGALQVWIEMMKTLAPAPWQRQYPAGISQVWTNAQGLQTDPGCAGARLLPYIAGAEPQRYQSCQSRPTHTPSGGSSGSDSGVPRWLRNLFGG</sequence>
<dbReference type="Pfam" id="PF14814">
    <property type="entry name" value="UB2H"/>
    <property type="match status" value="1"/>
</dbReference>
<dbReference type="Pfam" id="PF00912">
    <property type="entry name" value="Transgly"/>
    <property type="match status" value="1"/>
</dbReference>
<evidence type="ECO:0000256" key="25">
    <source>
        <dbReference type="SAM" id="Phobius"/>
    </source>
</evidence>
<feature type="compositionally biased region" description="Polar residues" evidence="24">
    <location>
        <begin position="751"/>
        <end position="763"/>
    </location>
</feature>
<comment type="function">
    <text evidence="1 23">Cell wall formation. Synthesis of cross-linked peptidoglycan from the lipid intermediates. The enzyme has a penicillin-insensitive transglycosylase N-terminal domain (formation of linear glycan strands) and a penicillin-sensitive transpeptidase C-terminal domain (cross-linking of the peptide subunits).</text>
</comment>
<dbReference type="PANTHER" id="PTHR32282:SF11">
    <property type="entry name" value="PENICILLIN-BINDING PROTEIN 1B"/>
    <property type="match status" value="1"/>
</dbReference>
<evidence type="ECO:0000256" key="14">
    <source>
        <dbReference type="ARBA" id="ARBA00022984"/>
    </source>
</evidence>
<evidence type="ECO:0000256" key="9">
    <source>
        <dbReference type="ARBA" id="ARBA00022670"/>
    </source>
</evidence>
<evidence type="ECO:0000256" key="22">
    <source>
        <dbReference type="NCBIfam" id="TIGR02071"/>
    </source>
</evidence>
<evidence type="ECO:0000256" key="24">
    <source>
        <dbReference type="SAM" id="MobiDB-lite"/>
    </source>
</evidence>
<dbReference type="SUPFAM" id="SSF53955">
    <property type="entry name" value="Lysozyme-like"/>
    <property type="match status" value="1"/>
</dbReference>
<dbReference type="InterPro" id="IPR023346">
    <property type="entry name" value="Lysozyme-like_dom_sf"/>
</dbReference>
<dbReference type="InterPro" id="IPR001264">
    <property type="entry name" value="Glyco_trans_51"/>
</dbReference>
<evidence type="ECO:0000259" key="27">
    <source>
        <dbReference type="Pfam" id="PF00912"/>
    </source>
</evidence>
<evidence type="ECO:0000256" key="1">
    <source>
        <dbReference type="ARBA" id="ARBA00002624"/>
    </source>
</evidence>
<reference evidence="29 30" key="1">
    <citation type="submission" date="2024-09" db="EMBL/GenBank/DDBJ databases">
        <authorList>
            <person name="Sun Q."/>
            <person name="Mori K."/>
        </authorList>
    </citation>
    <scope>NUCLEOTIDE SEQUENCE [LARGE SCALE GENOMIC DNA]</scope>
    <source>
        <strain evidence="29 30">ATCC 51285</strain>
    </source>
</reference>
<evidence type="ECO:0000256" key="4">
    <source>
        <dbReference type="ARBA" id="ARBA00007090"/>
    </source>
</evidence>
<dbReference type="InterPro" id="IPR012338">
    <property type="entry name" value="Beta-lactam/transpept-like"/>
</dbReference>
<evidence type="ECO:0000256" key="20">
    <source>
        <dbReference type="ARBA" id="ARBA00034000"/>
    </source>
</evidence>
<evidence type="ECO:0000256" key="7">
    <source>
        <dbReference type="ARBA" id="ARBA00022475"/>
    </source>
</evidence>
<evidence type="ECO:0000256" key="11">
    <source>
        <dbReference type="ARBA" id="ARBA00022679"/>
    </source>
</evidence>
<evidence type="ECO:0000256" key="19">
    <source>
        <dbReference type="ARBA" id="ARBA00032454"/>
    </source>
</evidence>
<evidence type="ECO:0000259" key="28">
    <source>
        <dbReference type="Pfam" id="PF14814"/>
    </source>
</evidence>
<keyword evidence="17" id="KW-0511">Multifunctional enzyme</keyword>
<dbReference type="Pfam" id="PF00905">
    <property type="entry name" value="Transpeptidase"/>
    <property type="match status" value="1"/>
</dbReference>
<evidence type="ECO:0000256" key="18">
    <source>
        <dbReference type="ARBA" id="ARBA00023316"/>
    </source>
</evidence>
<evidence type="ECO:0000256" key="10">
    <source>
        <dbReference type="ARBA" id="ARBA00022676"/>
    </source>
</evidence>
<dbReference type="InterPro" id="IPR028166">
    <property type="entry name" value="UB2H"/>
</dbReference>
<keyword evidence="10 23" id="KW-0328">Glycosyltransferase</keyword>
<evidence type="ECO:0000256" key="13">
    <source>
        <dbReference type="ARBA" id="ARBA00022960"/>
    </source>
</evidence>
<evidence type="ECO:0000256" key="15">
    <source>
        <dbReference type="ARBA" id="ARBA00023136"/>
    </source>
</evidence>
<keyword evidence="7" id="KW-1003">Cell membrane</keyword>
<feature type="domain" description="Penicillin-binding protein transpeptidase" evidence="26">
    <location>
        <begin position="431"/>
        <end position="671"/>
    </location>
</feature>
<evidence type="ECO:0000256" key="21">
    <source>
        <dbReference type="ARBA" id="ARBA00049902"/>
    </source>
</evidence>
<dbReference type="PIRSF" id="PIRSF002799">
    <property type="entry name" value="PBP_1b"/>
    <property type="match status" value="1"/>
</dbReference>
<dbReference type="RefSeq" id="WP_027312083.1">
    <property type="nucleotide sequence ID" value="NZ_JBHLZN010000002.1"/>
</dbReference>
<keyword evidence="30" id="KW-1185">Reference proteome</keyword>
<comment type="caution">
    <text evidence="29">The sequence shown here is derived from an EMBL/GenBank/DDBJ whole genome shotgun (WGS) entry which is preliminary data.</text>
</comment>
<dbReference type="SUPFAM" id="SSF56601">
    <property type="entry name" value="beta-lactamase/transpeptidase-like"/>
    <property type="match status" value="1"/>
</dbReference>
<evidence type="ECO:0000256" key="5">
    <source>
        <dbReference type="ARBA" id="ARBA00007739"/>
    </source>
</evidence>
<dbReference type="PANTHER" id="PTHR32282">
    <property type="entry name" value="BINDING PROTEIN TRANSPEPTIDASE, PUTATIVE-RELATED"/>
    <property type="match status" value="1"/>
</dbReference>
<evidence type="ECO:0000313" key="30">
    <source>
        <dbReference type="Proteomes" id="UP001589628"/>
    </source>
</evidence>
<keyword evidence="8" id="KW-0121">Carboxypeptidase</keyword>
<keyword evidence="13 23" id="KW-0133">Cell shape</keyword>
<dbReference type="NCBIfam" id="TIGR02071">
    <property type="entry name" value="PBP_1b"/>
    <property type="match status" value="1"/>
</dbReference>
<comment type="similarity">
    <text evidence="5 23">In the N-terminal section; belongs to the glycosyltransferase 51 family.</text>
</comment>
<proteinExistence type="inferred from homology"/>
<dbReference type="InterPro" id="IPR036950">
    <property type="entry name" value="PBP_transglycosylase"/>
</dbReference>
<dbReference type="Gene3D" id="1.10.3810.10">
    <property type="entry name" value="Biosynthetic peptidoglycan transglycosylase-like"/>
    <property type="match status" value="1"/>
</dbReference>
<keyword evidence="9" id="KW-0645">Protease</keyword>
<evidence type="ECO:0000256" key="3">
    <source>
        <dbReference type="ARBA" id="ARBA00004752"/>
    </source>
</evidence>
<feature type="domain" description="Bifunctional transglycosylase second" evidence="28">
    <location>
        <begin position="65"/>
        <end position="149"/>
    </location>
</feature>
<comment type="similarity">
    <text evidence="4 23">In the C-terminal section; belongs to the transpeptidase family.</text>
</comment>
<feature type="region of interest" description="Disordered" evidence="24">
    <location>
        <begin position="751"/>
        <end position="776"/>
    </location>
</feature>
<evidence type="ECO:0000256" key="16">
    <source>
        <dbReference type="ARBA" id="ARBA00023251"/>
    </source>
</evidence>
<keyword evidence="25" id="KW-0812">Transmembrane</keyword>
<dbReference type="Gene3D" id="3.30.2060.10">
    <property type="entry name" value="Penicillin-binding protein 1b domain"/>
    <property type="match status" value="1"/>
</dbReference>
<organism evidence="29 30">
    <name type="scientific">Balneatrix alpica</name>
    <dbReference type="NCBI Taxonomy" id="75684"/>
    <lineage>
        <taxon>Bacteria</taxon>
        <taxon>Pseudomonadati</taxon>
        <taxon>Pseudomonadota</taxon>
        <taxon>Gammaproteobacteria</taxon>
        <taxon>Oceanospirillales</taxon>
        <taxon>Balneatrichaceae</taxon>
        <taxon>Balneatrix</taxon>
    </lineage>
</organism>
<keyword evidence="14 23" id="KW-0573">Peptidoglycan synthesis</keyword>
<keyword evidence="11 23" id="KW-0808">Transferase</keyword>
<comment type="pathway">
    <text evidence="3 23">Cell wall biogenesis; peptidoglycan biosynthesis.</text>
</comment>
<evidence type="ECO:0000256" key="23">
    <source>
        <dbReference type="PIRNR" id="PIRNR002799"/>
    </source>
</evidence>
<evidence type="ECO:0000256" key="12">
    <source>
        <dbReference type="ARBA" id="ARBA00022801"/>
    </source>
</evidence>
<keyword evidence="18 23" id="KW-0961">Cell wall biogenesis/degradation</keyword>
<dbReference type="InterPro" id="IPR011813">
    <property type="entry name" value="PBP_1b"/>
</dbReference>
<evidence type="ECO:0000256" key="8">
    <source>
        <dbReference type="ARBA" id="ARBA00022645"/>
    </source>
</evidence>
<comment type="subcellular location">
    <subcellularLocation>
        <location evidence="2">Cell membrane</location>
    </subcellularLocation>
</comment>
<keyword evidence="12" id="KW-0378">Hydrolase</keyword>
<feature type="transmembrane region" description="Helical" evidence="25">
    <location>
        <begin position="20"/>
        <end position="39"/>
    </location>
</feature>
<comment type="catalytic activity">
    <reaction evidence="21">
        <text>[GlcNAc-(1-&gt;4)-Mur2Ac(oyl-L-Ala-gamma-D-Glu-L-Lys-D-Ala-D-Ala)](n)-di-trans,octa-cis-undecaprenyl diphosphate + beta-D-GlcNAc-(1-&gt;4)-Mur2Ac(oyl-L-Ala-gamma-D-Glu-L-Lys-D-Ala-D-Ala)-di-trans,octa-cis-undecaprenyl diphosphate = [GlcNAc-(1-&gt;4)-Mur2Ac(oyl-L-Ala-gamma-D-Glu-L-Lys-D-Ala-D-Ala)](n+1)-di-trans,octa-cis-undecaprenyl diphosphate + di-trans,octa-cis-undecaprenyl diphosphate + H(+)</text>
        <dbReference type="Rhea" id="RHEA:23708"/>
        <dbReference type="Rhea" id="RHEA-COMP:9602"/>
        <dbReference type="Rhea" id="RHEA-COMP:9603"/>
        <dbReference type="ChEBI" id="CHEBI:15378"/>
        <dbReference type="ChEBI" id="CHEBI:58405"/>
        <dbReference type="ChEBI" id="CHEBI:60033"/>
        <dbReference type="ChEBI" id="CHEBI:78435"/>
        <dbReference type="EC" id="2.4.99.28"/>
    </reaction>
</comment>
<dbReference type="EMBL" id="JBHLZN010000002">
    <property type="protein sequence ID" value="MFB9886658.1"/>
    <property type="molecule type" value="Genomic_DNA"/>
</dbReference>